<accession>A0ABV3L5B5</accession>
<dbReference type="EMBL" id="JBFBVU010000007">
    <property type="protein sequence ID" value="MEV8466726.1"/>
    <property type="molecule type" value="Genomic_DNA"/>
</dbReference>
<keyword evidence="3" id="KW-1185">Reference proteome</keyword>
<gene>
    <name evidence="2" type="ORF">AB0T83_08045</name>
</gene>
<protein>
    <submittedName>
        <fullName evidence="2">Uncharacterized protein</fullName>
    </submittedName>
</protein>
<dbReference type="Proteomes" id="UP001553161">
    <property type="component" value="Unassembled WGS sequence"/>
</dbReference>
<comment type="caution">
    <text evidence="2">The sequence shown here is derived from an EMBL/GenBank/DDBJ whole genome shotgun (WGS) entry which is preliminary data.</text>
</comment>
<evidence type="ECO:0000313" key="2">
    <source>
        <dbReference type="EMBL" id="MEV8466726.1"/>
    </source>
</evidence>
<evidence type="ECO:0000256" key="1">
    <source>
        <dbReference type="SAM" id="MobiDB-lite"/>
    </source>
</evidence>
<proteinExistence type="predicted"/>
<feature type="region of interest" description="Disordered" evidence="1">
    <location>
        <begin position="22"/>
        <end position="45"/>
    </location>
</feature>
<sequence length="45" mass="5033">MTKFAAHMNSSFHMLLKGDNAAKKMAETSSAKSNREVEEDETPNF</sequence>
<reference evidence="2 3" key="1">
    <citation type="submission" date="2024-07" db="EMBL/GenBank/DDBJ databases">
        <authorList>
            <person name="Kang M."/>
        </authorList>
    </citation>
    <scope>NUCLEOTIDE SEQUENCE [LARGE SCALE GENOMIC DNA]</scope>
    <source>
        <strain evidence="2 3">DFM31</strain>
    </source>
</reference>
<evidence type="ECO:0000313" key="3">
    <source>
        <dbReference type="Proteomes" id="UP001553161"/>
    </source>
</evidence>
<dbReference type="RefSeq" id="WP_366192517.1">
    <property type="nucleotide sequence ID" value="NZ_JBFBVU010000007.1"/>
</dbReference>
<organism evidence="2 3">
    <name type="scientific">Meridianimarinicoccus marinus</name>
    <dbReference type="NCBI Taxonomy" id="3231483"/>
    <lineage>
        <taxon>Bacteria</taxon>
        <taxon>Pseudomonadati</taxon>
        <taxon>Pseudomonadota</taxon>
        <taxon>Alphaproteobacteria</taxon>
        <taxon>Rhodobacterales</taxon>
        <taxon>Paracoccaceae</taxon>
        <taxon>Meridianimarinicoccus</taxon>
    </lineage>
</organism>
<name>A0ABV3L5B5_9RHOB</name>